<proteinExistence type="predicted"/>
<evidence type="ECO:0000313" key="1">
    <source>
        <dbReference type="EMBL" id="CAB4125032.1"/>
    </source>
</evidence>
<accession>A0A6J5KUP8</accession>
<dbReference type="EMBL" id="LR796186">
    <property type="protein sequence ID" value="CAB4125032.1"/>
    <property type="molecule type" value="Genomic_DNA"/>
</dbReference>
<organism evidence="1">
    <name type="scientific">uncultured Caudovirales phage</name>
    <dbReference type="NCBI Taxonomy" id="2100421"/>
    <lineage>
        <taxon>Viruses</taxon>
        <taxon>Duplodnaviria</taxon>
        <taxon>Heunggongvirae</taxon>
        <taxon>Uroviricota</taxon>
        <taxon>Caudoviricetes</taxon>
        <taxon>Peduoviridae</taxon>
        <taxon>Maltschvirus</taxon>
        <taxon>Maltschvirus maltsch</taxon>
    </lineage>
</organism>
<protein>
    <submittedName>
        <fullName evidence="1">Uncharacterized protein</fullName>
    </submittedName>
</protein>
<reference evidence="1" key="1">
    <citation type="submission" date="2020-04" db="EMBL/GenBank/DDBJ databases">
        <authorList>
            <person name="Chiriac C."/>
            <person name="Salcher M."/>
            <person name="Ghai R."/>
            <person name="Kavagutti S V."/>
        </authorList>
    </citation>
    <scope>NUCLEOTIDE SEQUENCE</scope>
</reference>
<sequence length="94" mass="10307">MKKLLIALLLVTCSAQAEMVEIQKTVVCAELKDLVAILERVGEKKIWLGDSPKEKSKYIFFGNAETGTWSIVQVVDKVGCLIGFGEKPDPRGAL</sequence>
<name>A0A6J5KUP8_9CAUD</name>
<gene>
    <name evidence="1" type="ORF">UFOVP58_53</name>
</gene>